<dbReference type="PROSITE" id="PS51257">
    <property type="entry name" value="PROKAR_LIPOPROTEIN"/>
    <property type="match status" value="1"/>
</dbReference>
<protein>
    <submittedName>
        <fullName evidence="3">HmuY family protein</fullName>
    </submittedName>
</protein>
<keyword evidence="2" id="KW-0732">Signal</keyword>
<keyword evidence="4" id="KW-1185">Reference proteome</keyword>
<gene>
    <name evidence="3" type="ORF">LVJ94_38840</name>
</gene>
<evidence type="ECO:0000313" key="3">
    <source>
        <dbReference type="EMBL" id="WXB02852.1"/>
    </source>
</evidence>
<evidence type="ECO:0000313" key="4">
    <source>
        <dbReference type="Proteomes" id="UP001374803"/>
    </source>
</evidence>
<evidence type="ECO:0000256" key="1">
    <source>
        <dbReference type="SAM" id="MobiDB-lite"/>
    </source>
</evidence>
<accession>A0ABZ2KWI9</accession>
<organism evidence="3 4">
    <name type="scientific">Pendulispora rubella</name>
    <dbReference type="NCBI Taxonomy" id="2741070"/>
    <lineage>
        <taxon>Bacteria</taxon>
        <taxon>Pseudomonadati</taxon>
        <taxon>Myxococcota</taxon>
        <taxon>Myxococcia</taxon>
        <taxon>Myxococcales</taxon>
        <taxon>Sorangiineae</taxon>
        <taxon>Pendulisporaceae</taxon>
        <taxon>Pendulispora</taxon>
    </lineage>
</organism>
<proteinExistence type="predicted"/>
<feature type="compositionally biased region" description="Low complexity" evidence="1">
    <location>
        <begin position="55"/>
        <end position="70"/>
    </location>
</feature>
<dbReference type="CDD" id="cd12105">
    <property type="entry name" value="HmuY"/>
    <property type="match status" value="1"/>
</dbReference>
<reference evidence="3" key="1">
    <citation type="submission" date="2021-12" db="EMBL/GenBank/DDBJ databases">
        <title>Discovery of the Pendulisporaceae a myxobacterial family with distinct sporulation behavior and unique specialized metabolism.</title>
        <authorList>
            <person name="Garcia R."/>
            <person name="Popoff A."/>
            <person name="Bader C.D."/>
            <person name="Loehr J."/>
            <person name="Walesch S."/>
            <person name="Walt C."/>
            <person name="Boldt J."/>
            <person name="Bunk B."/>
            <person name="Haeckl F.J.F.P.J."/>
            <person name="Gunesch A.P."/>
            <person name="Birkelbach J."/>
            <person name="Nuebel U."/>
            <person name="Pietschmann T."/>
            <person name="Bach T."/>
            <person name="Mueller R."/>
        </authorList>
    </citation>
    <scope>NUCLEOTIDE SEQUENCE</scope>
    <source>
        <strain evidence="3">MSr11367</strain>
    </source>
</reference>
<dbReference type="Pfam" id="PF14064">
    <property type="entry name" value="HmuY"/>
    <property type="match status" value="1"/>
</dbReference>
<feature type="chain" id="PRO_5045231101" evidence="2">
    <location>
        <begin position="23"/>
        <end position="275"/>
    </location>
</feature>
<name>A0ABZ2KWI9_9BACT</name>
<dbReference type="Proteomes" id="UP001374803">
    <property type="component" value="Chromosome"/>
</dbReference>
<feature type="region of interest" description="Disordered" evidence="1">
    <location>
        <begin position="27"/>
        <end position="70"/>
    </location>
</feature>
<dbReference type="RefSeq" id="WP_394832477.1">
    <property type="nucleotide sequence ID" value="NZ_CP089929.1"/>
</dbReference>
<dbReference type="InterPro" id="IPR025921">
    <property type="entry name" value="HmuY"/>
</dbReference>
<evidence type="ECO:0000256" key="2">
    <source>
        <dbReference type="SAM" id="SignalP"/>
    </source>
</evidence>
<sequence>MKHSLFAGILLSSMALTLAAGAVGCSDDESTAVNPGGDAAKDTAPSSDVRGDQSADTGTTDTGTIDTGTDAAPVERCTAAKEQLLKPIDSVSTGDVTVYATSGSTQSIYVNASAGGLPSQDQNPRIYIKLPSSKAAVTDKSAWSSTGWDLALKREVIFTNSGDSGQGQGSAVFLAGKAYEEVTQADAQGKTFASENFFNDDCTPKLDANSKVRTTFSDWYDYNPATHTLAPKAGTWLVKSAAGTLFKLQILSYYSSPDGGVGSAGGHFTLKVEAL</sequence>
<dbReference type="EMBL" id="CP089983">
    <property type="protein sequence ID" value="WXB02852.1"/>
    <property type="molecule type" value="Genomic_DNA"/>
</dbReference>
<feature type="signal peptide" evidence="2">
    <location>
        <begin position="1"/>
        <end position="22"/>
    </location>
</feature>